<keyword evidence="4" id="KW-0812">Transmembrane</keyword>
<dbReference type="SUPFAM" id="SSF47672">
    <property type="entry name" value="Transferrin receptor-like dimerisation domain"/>
    <property type="match status" value="1"/>
</dbReference>
<dbReference type="CDD" id="cd03874">
    <property type="entry name" value="M28_PMSA_TfR_like"/>
    <property type="match status" value="1"/>
</dbReference>
<feature type="region of interest" description="Disordered" evidence="3">
    <location>
        <begin position="1"/>
        <end position="20"/>
    </location>
</feature>
<dbReference type="InterPro" id="IPR039373">
    <property type="entry name" value="Peptidase_M28B"/>
</dbReference>
<evidence type="ECO:0000256" key="2">
    <source>
        <dbReference type="SAM" id="Coils"/>
    </source>
</evidence>
<comment type="caution">
    <text evidence="7">The sequence shown here is derived from an EMBL/GenBank/DDBJ whole genome shotgun (WGS) entry which is preliminary data.</text>
</comment>
<accession>A0A9P0QQA4</accession>
<feature type="domain" description="Transferrin receptor-like dimerisation" evidence="5">
    <location>
        <begin position="699"/>
        <end position="830"/>
    </location>
</feature>
<keyword evidence="2" id="KW-0175">Coiled coil</keyword>
<name>A0A9P0QQA4_9ASCO</name>
<dbReference type="InterPro" id="IPR007484">
    <property type="entry name" value="Peptidase_M28"/>
</dbReference>
<keyword evidence="4" id="KW-0472">Membrane</keyword>
<dbReference type="Gene3D" id="3.50.30.30">
    <property type="match status" value="1"/>
</dbReference>
<sequence>MAQYQRLDGTQPNFPPAYDDLDDADMHHAQPVDIEAFEIEDGIAEELGQRRRTGFFGKASQFTKKFASNFNNAVIHPVSQMIDPMYEGYKYFNGMYEQFILKIGNPLVVKRLLYVSFIIGFIFILTHYSTSSEASDAGHHSGGGFTSGMMYDIDKLGAAVAPMIDNKLMKENLEYLSSMPHIAGTKGDLTLAKYVQDFMINNGIKDYDLNTVSVNLNYPKAEEGSTYVKLADGSFSANLKEFNQEGMEHLAYNQNALNTNNVVKGHYVYGNYGTRKDFEALHSAGVKLKGAVLLIKYGGGDIPDSNKVSLATSIGVSAIVFISTPYTDSEGNRHEDIIEKWNVGLERYSTGDVLTPGWSSGEGYVVRLPWFKSESTPKIPTIPISYADAKEFLKKIEEKGAKFEDGNYSGDASGIEIELQINNEPKPTHQIWNVVGSIEGREQSNKGLIIGASRDASCFGTLSTNTGTVILLELVKVFTAMQRKFNWSPARSIYFISFDGSEYNLAGSTEWIENRKDQLTDNGYTYIDLSDVITGDELQINAHPLFHEVIRKVLQKVKTEGDDQLLYDLYKSQNNNKDDIPFNLIESKNYIPFINFLNVPSMEIKFTSSETNPERRYPKNSCYDSFQNFEALKIDSEMKKHKVLVELFSKLILELVESPLIPFNFNDLSNKLHDYEQSLENYANEIIAKDKKPTKPIIHYERLTQAIGRFKQASGVLEDWNSSWKDFLKNSGDMEPTLVAMNRWKQNENMIGFSSKFIKKDLKSRRPGYVNALFGVPYDAPYFINSGNMKDKDFNIFPGVKDFLDDGDYGRAQSEIDNVAQYIEAAAVELQRG</sequence>
<evidence type="ECO:0000259" key="6">
    <source>
        <dbReference type="Pfam" id="PF04389"/>
    </source>
</evidence>
<comment type="similarity">
    <text evidence="1">Belongs to the peptidase M28 family. M28B subfamily.</text>
</comment>
<evidence type="ECO:0000313" key="8">
    <source>
        <dbReference type="Proteomes" id="UP000837801"/>
    </source>
</evidence>
<feature type="transmembrane region" description="Helical" evidence="4">
    <location>
        <begin position="112"/>
        <end position="130"/>
    </location>
</feature>
<dbReference type="InterPro" id="IPR046450">
    <property type="entry name" value="PA_dom_sf"/>
</dbReference>
<dbReference type="FunFam" id="3.40.630.10:FF:000101">
    <property type="entry name" value="N-acetylated alpha-linked acidic dipeptidase like 1"/>
    <property type="match status" value="1"/>
</dbReference>
<dbReference type="Gene3D" id="3.40.630.10">
    <property type="entry name" value="Zn peptidases"/>
    <property type="match status" value="1"/>
</dbReference>
<dbReference type="Gene3D" id="1.20.930.40">
    <property type="entry name" value="Transferrin receptor-like, dimerisation domain"/>
    <property type="match status" value="1"/>
</dbReference>
<dbReference type="SUPFAM" id="SSF53187">
    <property type="entry name" value="Zn-dependent exopeptidases"/>
    <property type="match status" value="1"/>
</dbReference>
<dbReference type="OrthoDB" id="5841748at2759"/>
<evidence type="ECO:0000256" key="3">
    <source>
        <dbReference type="SAM" id="MobiDB-lite"/>
    </source>
</evidence>
<dbReference type="SUPFAM" id="SSF52025">
    <property type="entry name" value="PA domain"/>
    <property type="match status" value="1"/>
</dbReference>
<gene>
    <name evidence="7" type="ORF">CLIB1423_07S00958</name>
</gene>
<evidence type="ECO:0000313" key="7">
    <source>
        <dbReference type="EMBL" id="CAH2352502.1"/>
    </source>
</evidence>
<keyword evidence="4" id="KW-1133">Transmembrane helix</keyword>
<keyword evidence="8" id="KW-1185">Reference proteome</keyword>
<dbReference type="InterPro" id="IPR036757">
    <property type="entry name" value="TFR-like_dimer_dom_sf"/>
</dbReference>
<dbReference type="AlphaFoldDB" id="A0A9P0QQA4"/>
<reference evidence="7" key="1">
    <citation type="submission" date="2022-03" db="EMBL/GenBank/DDBJ databases">
        <authorList>
            <person name="Legras J.-L."/>
            <person name="Devillers H."/>
            <person name="Grondin C."/>
        </authorList>
    </citation>
    <scope>NUCLEOTIDE SEQUENCE</scope>
    <source>
        <strain evidence="7">CLIB 1423</strain>
    </source>
</reference>
<organism evidence="7 8">
    <name type="scientific">[Candida] railenensis</name>
    <dbReference type="NCBI Taxonomy" id="45579"/>
    <lineage>
        <taxon>Eukaryota</taxon>
        <taxon>Fungi</taxon>
        <taxon>Dikarya</taxon>
        <taxon>Ascomycota</taxon>
        <taxon>Saccharomycotina</taxon>
        <taxon>Pichiomycetes</taxon>
        <taxon>Debaryomycetaceae</taxon>
        <taxon>Kurtzmaniella</taxon>
    </lineage>
</organism>
<protein>
    <submittedName>
        <fullName evidence="7">Uncharacterized protein Tre1p</fullName>
    </submittedName>
</protein>
<evidence type="ECO:0000256" key="4">
    <source>
        <dbReference type="SAM" id="Phobius"/>
    </source>
</evidence>
<dbReference type="InterPro" id="IPR007365">
    <property type="entry name" value="TFR-like_dimer_dom"/>
</dbReference>
<dbReference type="Pfam" id="PF04389">
    <property type="entry name" value="Peptidase_M28"/>
    <property type="match status" value="1"/>
</dbReference>
<dbReference type="Pfam" id="PF04253">
    <property type="entry name" value="TFR_dimer"/>
    <property type="match status" value="1"/>
</dbReference>
<dbReference type="PANTHER" id="PTHR10404:SF72">
    <property type="entry name" value="ZINC METALLOPROTEASE TRE2-RELATED"/>
    <property type="match status" value="1"/>
</dbReference>
<dbReference type="PANTHER" id="PTHR10404">
    <property type="entry name" value="N-ACETYLATED-ALPHA-LINKED ACIDIC DIPEPTIDASE"/>
    <property type="match status" value="1"/>
</dbReference>
<dbReference type="EMBL" id="CAKXYY010000007">
    <property type="protein sequence ID" value="CAH2352502.1"/>
    <property type="molecule type" value="Genomic_DNA"/>
</dbReference>
<feature type="domain" description="Peptidase M28" evidence="6">
    <location>
        <begin position="433"/>
        <end position="617"/>
    </location>
</feature>
<dbReference type="GO" id="GO:0004180">
    <property type="term" value="F:carboxypeptidase activity"/>
    <property type="evidence" value="ECO:0007669"/>
    <property type="project" value="TreeGrafter"/>
</dbReference>
<feature type="coiled-coil region" evidence="2">
    <location>
        <begin position="665"/>
        <end position="692"/>
    </location>
</feature>
<evidence type="ECO:0000256" key="1">
    <source>
        <dbReference type="ARBA" id="ARBA00005634"/>
    </source>
</evidence>
<proteinExistence type="inferred from homology"/>
<dbReference type="Proteomes" id="UP000837801">
    <property type="component" value="Unassembled WGS sequence"/>
</dbReference>
<evidence type="ECO:0000259" key="5">
    <source>
        <dbReference type="Pfam" id="PF04253"/>
    </source>
</evidence>